<dbReference type="AlphaFoldDB" id="A0A182ST35"/>
<dbReference type="PANTHER" id="PTHR23061:SF12">
    <property type="entry name" value="DNA POLYMERASE ALPHA SUBUNIT B"/>
    <property type="match status" value="1"/>
</dbReference>
<feature type="region of interest" description="Disordered" evidence="6">
    <location>
        <begin position="84"/>
        <end position="116"/>
    </location>
</feature>
<accession>A0A182ST35</accession>
<dbReference type="PANTHER" id="PTHR23061">
    <property type="entry name" value="DNA POLYMERASE 2 ALPHA 70 KDA SUBUNIT"/>
    <property type="match status" value="1"/>
</dbReference>
<evidence type="ECO:0000256" key="5">
    <source>
        <dbReference type="ARBA" id="ARBA00023242"/>
    </source>
</evidence>
<evidence type="ECO:0000256" key="1">
    <source>
        <dbReference type="ARBA" id="ARBA00004123"/>
    </source>
</evidence>
<dbReference type="GO" id="GO:0006270">
    <property type="term" value="P:DNA replication initiation"/>
    <property type="evidence" value="ECO:0007669"/>
    <property type="project" value="TreeGrafter"/>
</dbReference>
<proteinExistence type="inferred from homology"/>
<reference evidence="9" key="1">
    <citation type="submission" date="2013-09" db="EMBL/GenBank/DDBJ databases">
        <title>The Genome Sequence of Anopheles maculatus species B.</title>
        <authorList>
            <consortium name="The Broad Institute Genomics Platform"/>
            <person name="Neafsey D.E."/>
            <person name="Besansky N."/>
            <person name="Howell P."/>
            <person name="Walton C."/>
            <person name="Young S.K."/>
            <person name="Zeng Q."/>
            <person name="Gargeya S."/>
            <person name="Fitzgerald M."/>
            <person name="Haas B."/>
            <person name="Abouelleil A."/>
            <person name="Allen A.W."/>
            <person name="Alvarado L."/>
            <person name="Arachchi H.M."/>
            <person name="Berlin A.M."/>
            <person name="Chapman S.B."/>
            <person name="Gainer-Dewar J."/>
            <person name="Goldberg J."/>
            <person name="Griggs A."/>
            <person name="Gujja S."/>
            <person name="Hansen M."/>
            <person name="Howarth C."/>
            <person name="Imamovic A."/>
            <person name="Ireland A."/>
            <person name="Larimer J."/>
            <person name="McCowan C."/>
            <person name="Murphy C."/>
            <person name="Pearson M."/>
            <person name="Poon T.W."/>
            <person name="Priest M."/>
            <person name="Roberts A."/>
            <person name="Saif S."/>
            <person name="Shea T."/>
            <person name="Sisk P."/>
            <person name="Sykes S."/>
            <person name="Wortman J."/>
            <person name="Nusbaum C."/>
            <person name="Birren B."/>
        </authorList>
    </citation>
    <scope>NUCLEOTIDE SEQUENCE [LARGE SCALE GENOMIC DNA]</scope>
    <source>
        <strain evidence="9">maculatus3</strain>
    </source>
</reference>
<comment type="subcellular location">
    <subcellularLocation>
        <location evidence="1">Nucleus</location>
    </subcellularLocation>
</comment>
<feature type="domain" description="DNA polymerase alpha/delta/epsilon subunit B" evidence="7">
    <location>
        <begin position="354"/>
        <end position="546"/>
    </location>
</feature>
<feature type="region of interest" description="Disordered" evidence="6">
    <location>
        <begin position="171"/>
        <end position="193"/>
    </location>
</feature>
<evidence type="ECO:0000256" key="6">
    <source>
        <dbReference type="SAM" id="MobiDB-lite"/>
    </source>
</evidence>
<dbReference type="InterPro" id="IPR007185">
    <property type="entry name" value="DNA_pol_a/d/e_bsu"/>
</dbReference>
<dbReference type="Gene3D" id="3.60.21.60">
    <property type="match status" value="1"/>
</dbReference>
<evidence type="ECO:0000256" key="3">
    <source>
        <dbReference type="ARBA" id="ARBA00018596"/>
    </source>
</evidence>
<dbReference type="Proteomes" id="UP000075901">
    <property type="component" value="Unassembled WGS sequence"/>
</dbReference>
<keyword evidence="4" id="KW-0235">DNA replication</keyword>
<evidence type="ECO:0000313" key="9">
    <source>
        <dbReference type="Proteomes" id="UP000075901"/>
    </source>
</evidence>
<evidence type="ECO:0000256" key="4">
    <source>
        <dbReference type="ARBA" id="ARBA00022705"/>
    </source>
</evidence>
<dbReference type="GO" id="GO:0003677">
    <property type="term" value="F:DNA binding"/>
    <property type="evidence" value="ECO:0007669"/>
    <property type="project" value="InterPro"/>
</dbReference>
<dbReference type="GO" id="GO:0005658">
    <property type="term" value="C:alpha DNA polymerase:primase complex"/>
    <property type="evidence" value="ECO:0007669"/>
    <property type="project" value="TreeGrafter"/>
</dbReference>
<keyword evidence="9" id="KW-1185">Reference proteome</keyword>
<keyword evidence="5" id="KW-0539">Nucleus</keyword>
<organism evidence="8 9">
    <name type="scientific">Anopheles maculatus</name>
    <dbReference type="NCBI Taxonomy" id="74869"/>
    <lineage>
        <taxon>Eukaryota</taxon>
        <taxon>Metazoa</taxon>
        <taxon>Ecdysozoa</taxon>
        <taxon>Arthropoda</taxon>
        <taxon>Hexapoda</taxon>
        <taxon>Insecta</taxon>
        <taxon>Pterygota</taxon>
        <taxon>Neoptera</taxon>
        <taxon>Endopterygota</taxon>
        <taxon>Diptera</taxon>
        <taxon>Nematocera</taxon>
        <taxon>Culicoidea</taxon>
        <taxon>Culicidae</taxon>
        <taxon>Anophelinae</taxon>
        <taxon>Anopheles</taxon>
        <taxon>Anopheles maculatus group</taxon>
    </lineage>
</organism>
<name>A0A182ST35_9DIPT</name>
<comment type="similarity">
    <text evidence="2">Belongs to the DNA polymerase alpha subunit B family.</text>
</comment>
<dbReference type="InterPro" id="IPR016722">
    <property type="entry name" value="DNA_pol_alpha_bsu"/>
</dbReference>
<dbReference type="VEuPathDB" id="VectorBase:AMAM012849"/>
<dbReference type="EnsemblMetazoa" id="AMAM012849-RA">
    <property type="protein sequence ID" value="AMAM012849-PA"/>
    <property type="gene ID" value="AMAM012849"/>
</dbReference>
<evidence type="ECO:0000259" key="7">
    <source>
        <dbReference type="Pfam" id="PF04042"/>
    </source>
</evidence>
<reference evidence="8" key="2">
    <citation type="submission" date="2020-05" db="UniProtKB">
        <authorList>
            <consortium name="EnsemblMetazoa"/>
        </authorList>
    </citation>
    <scope>IDENTIFICATION</scope>
    <source>
        <strain evidence="8">maculatus3</strain>
    </source>
</reference>
<evidence type="ECO:0000313" key="8">
    <source>
        <dbReference type="EnsemblMetazoa" id="AMAM012849-PA"/>
    </source>
</evidence>
<evidence type="ECO:0000256" key="2">
    <source>
        <dbReference type="ARBA" id="ARBA00007299"/>
    </source>
</evidence>
<dbReference type="Pfam" id="PF04042">
    <property type="entry name" value="DNA_pol_E_B"/>
    <property type="match status" value="1"/>
</dbReference>
<sequence>MFFLLCYFQNKKSAPRSQHNVHISEGVRGGAGGSPFTTVTYSPISSAASKKNDPNAPSKAGQVVYTYGSAKLLKQFNWLPATTAAADESSSSNNDDDSIQINDHARNKQTGPRGTGVNFAMKATQFANDGCKYMFDTSYDRVMILGDRIYECGNAICSRLALDAKQSRQKRQLLQQEEKADPPNNQTDSTALDVPLTVKEEPTGADDDAGHEMEEEKYCNWFDGIKVHHVDYPSSERIRVLGRIVAESSLISTSGSTNGGGSGTTSSNVVATTSRNHHASKLAIVDFDEHTLRYTRLDLSKVQVPPGWSLFPGQTVLLEGVNPRGMLFSVSQIHCERTLALPRAPVSLDKTLTFVIASAPFTNNDDLQYEKLFNLLHYSSGKSPDVLILTGPFADANCKLYSEVAETFDEYFEKFIGTIMSSIDGQTQVFIVANHNDLVSAFVYPTPPYKVASFYKNLHFLPDPCVFSVEGWEIGVTTVDIIKQLNDSECTAAHVTMAGGSAVAAPVAGGDKIKRAYNHLFHQASFYPLNPPPEDVPLDVDMLNEFGRLNRVPNV</sequence>
<protein>
    <recommendedName>
        <fullName evidence="3">DNA polymerase alpha subunit B</fullName>
    </recommendedName>
</protein>
<feature type="compositionally biased region" description="Low complexity" evidence="6">
    <location>
        <begin position="84"/>
        <end position="93"/>
    </location>
</feature>